<dbReference type="Pfam" id="PF01814">
    <property type="entry name" value="Hemerythrin"/>
    <property type="match status" value="1"/>
</dbReference>
<dbReference type="Proteomes" id="UP000787625">
    <property type="component" value="Unassembled WGS sequence"/>
</dbReference>
<name>A0A9D2ZV43_9BACT</name>
<reference evidence="2" key="2">
    <citation type="submission" date="2021-04" db="EMBL/GenBank/DDBJ databases">
        <authorList>
            <person name="Gilroy R."/>
        </authorList>
    </citation>
    <scope>NUCLEOTIDE SEQUENCE</scope>
    <source>
        <strain evidence="2">MalCec1-1739</strain>
    </source>
</reference>
<evidence type="ECO:0000313" key="3">
    <source>
        <dbReference type="Proteomes" id="UP000787625"/>
    </source>
</evidence>
<reference evidence="2" key="1">
    <citation type="journal article" date="2021" name="PeerJ">
        <title>Extensive microbial diversity within the chicken gut microbiome revealed by metagenomics and culture.</title>
        <authorList>
            <person name="Gilroy R."/>
            <person name="Ravi A."/>
            <person name="Getino M."/>
            <person name="Pursley I."/>
            <person name="Horton D.L."/>
            <person name="Alikhan N.F."/>
            <person name="Baker D."/>
            <person name="Gharbi K."/>
            <person name="Hall N."/>
            <person name="Watson M."/>
            <person name="Adriaenssens E.M."/>
            <person name="Foster-Nyarko E."/>
            <person name="Jarju S."/>
            <person name="Secka A."/>
            <person name="Antonio M."/>
            <person name="Oren A."/>
            <person name="Chaudhuri R.R."/>
            <person name="La Ragione R."/>
            <person name="Hildebrand F."/>
            <person name="Pallen M.J."/>
        </authorList>
    </citation>
    <scope>NUCLEOTIDE SEQUENCE</scope>
    <source>
        <strain evidence="2">MalCec1-1739</strain>
    </source>
</reference>
<sequence>MKNRHRYSPNDKMSSLICDNYSLLTVMSRFGLALGFGDATIDEVCRRNGIDSTTFLTVVNFIAEERDSIEIDDSLSVTALMSYLKRAHDYYLGFKLPSIRQKLVEALSCSHDTGLSALVIKFFDEYVGEVHDHMSYEDSHVFTYVTSLIDGKDNGGKRFNISTFARHHDRAESKLTELKNIIIKYYPQDDGNPELMNDVLYDIYNCEADLALHTKIEDYLFVPAIAGLERKVKDEARQ</sequence>
<organism evidence="2 3">
    <name type="scientific">Candidatus Avibacteroides avistercoris</name>
    <dbReference type="NCBI Taxonomy" id="2840690"/>
    <lineage>
        <taxon>Bacteria</taxon>
        <taxon>Pseudomonadati</taxon>
        <taxon>Bacteroidota</taxon>
        <taxon>Bacteroidia</taxon>
        <taxon>Bacteroidales</taxon>
        <taxon>Bacteroidaceae</taxon>
        <taxon>Bacteroidaceae incertae sedis</taxon>
        <taxon>Candidatus Avibacteroides</taxon>
    </lineage>
</organism>
<dbReference type="AlphaFoldDB" id="A0A9D2ZV43"/>
<gene>
    <name evidence="2" type="ORF">IAA93_05530</name>
</gene>
<evidence type="ECO:0000259" key="1">
    <source>
        <dbReference type="Pfam" id="PF01814"/>
    </source>
</evidence>
<proteinExistence type="predicted"/>
<comment type="caution">
    <text evidence="2">The sequence shown here is derived from an EMBL/GenBank/DDBJ whole genome shotgun (WGS) entry which is preliminary data.</text>
</comment>
<evidence type="ECO:0000313" key="2">
    <source>
        <dbReference type="EMBL" id="HJD53166.1"/>
    </source>
</evidence>
<feature type="domain" description="Hemerythrin-like" evidence="1">
    <location>
        <begin position="111"/>
        <end position="225"/>
    </location>
</feature>
<dbReference type="InterPro" id="IPR012312">
    <property type="entry name" value="Hemerythrin-like"/>
</dbReference>
<protein>
    <submittedName>
        <fullName evidence="2">Hemerythrin domain-containing protein</fullName>
    </submittedName>
</protein>
<accession>A0A9D2ZV43</accession>
<dbReference type="EMBL" id="DWUP01000117">
    <property type="protein sequence ID" value="HJD53166.1"/>
    <property type="molecule type" value="Genomic_DNA"/>
</dbReference>